<dbReference type="PaxDb" id="2850-Phatr35135"/>
<keyword evidence="3" id="KW-1185">Reference proteome</keyword>
<evidence type="ECO:0000313" key="2">
    <source>
        <dbReference type="EMBL" id="EEC48573.1"/>
    </source>
</evidence>
<accession>B7FXN6</accession>
<dbReference type="EMBL" id="CM000610">
    <property type="protein sequence ID" value="EEC48573.1"/>
    <property type="molecule type" value="Genomic_DNA"/>
</dbReference>
<dbReference type="AlphaFoldDB" id="B7FXN6"/>
<dbReference type="Gene3D" id="3.40.50.150">
    <property type="entry name" value="Vaccinia Virus protein VP39"/>
    <property type="match status" value="1"/>
</dbReference>
<reference evidence="3" key="2">
    <citation type="submission" date="2008-08" db="EMBL/GenBank/DDBJ databases">
        <authorList>
            <consortium name="Diatom Consortium"/>
            <person name="Grigoriev I."/>
            <person name="Grimwood J."/>
            <person name="Kuo A."/>
            <person name="Otillar R.P."/>
            <person name="Salamov A."/>
            <person name="Detter J.C."/>
            <person name="Lindquist E."/>
            <person name="Shapiro H."/>
            <person name="Lucas S."/>
            <person name="Glavina del Rio T."/>
            <person name="Pitluck S."/>
            <person name="Rokhsar D."/>
            <person name="Bowler C."/>
        </authorList>
    </citation>
    <scope>GENOME REANNOTATION</scope>
    <source>
        <strain evidence="3">CCAP 1055/1</strain>
    </source>
</reference>
<organism evidence="2 3">
    <name type="scientific">Phaeodactylum tricornutum (strain CCAP 1055/1)</name>
    <dbReference type="NCBI Taxonomy" id="556484"/>
    <lineage>
        <taxon>Eukaryota</taxon>
        <taxon>Sar</taxon>
        <taxon>Stramenopiles</taxon>
        <taxon>Ochrophyta</taxon>
        <taxon>Bacillariophyta</taxon>
        <taxon>Bacillariophyceae</taxon>
        <taxon>Bacillariophycidae</taxon>
        <taxon>Naviculales</taxon>
        <taxon>Phaeodactylaceae</taxon>
        <taxon>Phaeodactylum</taxon>
    </lineage>
</organism>
<dbReference type="Proteomes" id="UP000000759">
    <property type="component" value="Chromosome 7"/>
</dbReference>
<dbReference type="KEGG" id="pti:PHATRDRAFT_35135"/>
<evidence type="ECO:0008006" key="4">
    <source>
        <dbReference type="Google" id="ProtNLM"/>
    </source>
</evidence>
<evidence type="ECO:0000256" key="1">
    <source>
        <dbReference type="SAM" id="Phobius"/>
    </source>
</evidence>
<dbReference type="HOGENOM" id="CLU_742860_0_0_1"/>
<protein>
    <recommendedName>
        <fullName evidence="4">Methyltransferase FkbM domain-containing protein</fullName>
    </recommendedName>
</protein>
<gene>
    <name evidence="2" type="ORF">PHATRDRAFT_35135</name>
</gene>
<dbReference type="GeneID" id="7200543"/>
<sequence length="373" mass="42177">MVSLSKRRTEKPKGYRPYALLGIGVVATVGVGSIIQISVPDDILSTLPEVKEYKPTTQALGRTASKHPGSTFYQYPKNTAAFVPSSTCQDGLPETDPTPFMSLDDVQQVVTKYEHEEYALERKRNFDSIGKLLYQFALEKNQMLLTVQIGGMDGKTSDPMYRMFVRRNNNKFLNHWLPVIVEPVPANFDALTETYSDVISTRKLKCRVLSNWAASYLGDSKCKFCQFDVSETAHPDCNKREKWARKQLGTLGCDYSRVFFGADFDKCIIQDEIPCGTIAELLRDKQLPDDAPIAMLQIDVEGYEHVIIPSLFDELPESALPPVIHFEHKVMRAKDELNGTKRAIEINKLLRLHGYILFDEGDNMLAIRVASRE</sequence>
<keyword evidence="1" id="KW-1133">Transmembrane helix</keyword>
<dbReference type="InterPro" id="IPR029063">
    <property type="entry name" value="SAM-dependent_MTases_sf"/>
</dbReference>
<proteinExistence type="predicted"/>
<keyword evidence="1" id="KW-0812">Transmembrane</keyword>
<evidence type="ECO:0000313" key="3">
    <source>
        <dbReference type="Proteomes" id="UP000000759"/>
    </source>
</evidence>
<dbReference type="RefSeq" id="XP_002179587.1">
    <property type="nucleotide sequence ID" value="XM_002179551.1"/>
</dbReference>
<reference evidence="2 3" key="1">
    <citation type="journal article" date="2008" name="Nature">
        <title>The Phaeodactylum genome reveals the evolutionary history of diatom genomes.</title>
        <authorList>
            <person name="Bowler C."/>
            <person name="Allen A.E."/>
            <person name="Badger J.H."/>
            <person name="Grimwood J."/>
            <person name="Jabbari K."/>
            <person name="Kuo A."/>
            <person name="Maheswari U."/>
            <person name="Martens C."/>
            <person name="Maumus F."/>
            <person name="Otillar R.P."/>
            <person name="Rayko E."/>
            <person name="Salamov A."/>
            <person name="Vandepoele K."/>
            <person name="Beszteri B."/>
            <person name="Gruber A."/>
            <person name="Heijde M."/>
            <person name="Katinka M."/>
            <person name="Mock T."/>
            <person name="Valentin K."/>
            <person name="Verret F."/>
            <person name="Berges J.A."/>
            <person name="Brownlee C."/>
            <person name="Cadoret J.P."/>
            <person name="Chiovitti A."/>
            <person name="Choi C.J."/>
            <person name="Coesel S."/>
            <person name="De Martino A."/>
            <person name="Detter J.C."/>
            <person name="Durkin C."/>
            <person name="Falciatore A."/>
            <person name="Fournet J."/>
            <person name="Haruta M."/>
            <person name="Huysman M.J."/>
            <person name="Jenkins B.D."/>
            <person name="Jiroutova K."/>
            <person name="Jorgensen R.E."/>
            <person name="Joubert Y."/>
            <person name="Kaplan A."/>
            <person name="Kroger N."/>
            <person name="Kroth P.G."/>
            <person name="La Roche J."/>
            <person name="Lindquist E."/>
            <person name="Lommer M."/>
            <person name="Martin-Jezequel V."/>
            <person name="Lopez P.J."/>
            <person name="Lucas S."/>
            <person name="Mangogna M."/>
            <person name="McGinnis K."/>
            <person name="Medlin L.K."/>
            <person name="Montsant A."/>
            <person name="Oudot-Le Secq M.P."/>
            <person name="Napoli C."/>
            <person name="Obornik M."/>
            <person name="Parker M.S."/>
            <person name="Petit J.L."/>
            <person name="Porcel B.M."/>
            <person name="Poulsen N."/>
            <person name="Robison M."/>
            <person name="Rychlewski L."/>
            <person name="Rynearson T.A."/>
            <person name="Schmutz J."/>
            <person name="Shapiro H."/>
            <person name="Siaut M."/>
            <person name="Stanley M."/>
            <person name="Sussman M.R."/>
            <person name="Taylor A.R."/>
            <person name="Vardi A."/>
            <person name="von Dassow P."/>
            <person name="Vyverman W."/>
            <person name="Willis A."/>
            <person name="Wyrwicz L.S."/>
            <person name="Rokhsar D.S."/>
            <person name="Weissenbach J."/>
            <person name="Armbrust E.V."/>
            <person name="Green B.R."/>
            <person name="Van de Peer Y."/>
            <person name="Grigoriev I.V."/>
        </authorList>
    </citation>
    <scope>NUCLEOTIDE SEQUENCE [LARGE SCALE GENOMIC DNA]</scope>
    <source>
        <strain evidence="2 3">CCAP 1055/1</strain>
    </source>
</reference>
<name>B7FXN6_PHATC</name>
<feature type="transmembrane region" description="Helical" evidence="1">
    <location>
        <begin position="20"/>
        <end position="39"/>
    </location>
</feature>
<dbReference type="InParanoid" id="B7FXN6"/>
<keyword evidence="1" id="KW-0472">Membrane</keyword>